<sequence>GTRVIMKYLALFFLISVVLSASGASSEDVCSLPSDTGMCRASKPMFFYDHEKGECAKFIYGGCQGNGNRFKTIEECESTCGGH</sequence>
<feature type="non-terminal residue" evidence="8">
    <location>
        <position position="1"/>
    </location>
</feature>
<keyword evidence="5" id="KW-1015">Disulfide bond</keyword>
<evidence type="ECO:0000256" key="6">
    <source>
        <dbReference type="SAM" id="SignalP"/>
    </source>
</evidence>
<dbReference type="Gene3D" id="4.10.410.10">
    <property type="entry name" value="Pancreatic trypsin inhibitor Kunitz domain"/>
    <property type="match status" value="1"/>
</dbReference>
<feature type="chain" id="PRO_5003216609" evidence="6">
    <location>
        <begin position="21"/>
        <end position="83"/>
    </location>
</feature>
<dbReference type="SUPFAM" id="SSF57362">
    <property type="entry name" value="BPTI-like"/>
    <property type="match status" value="1"/>
</dbReference>
<dbReference type="PROSITE" id="PS50279">
    <property type="entry name" value="BPTI_KUNITZ_2"/>
    <property type="match status" value="1"/>
</dbReference>
<dbReference type="PANTHER" id="PTHR10083">
    <property type="entry name" value="KUNITZ-TYPE PROTEASE INHIBITOR-RELATED"/>
    <property type="match status" value="1"/>
</dbReference>
<dbReference type="GO" id="GO:0005615">
    <property type="term" value="C:extracellular space"/>
    <property type="evidence" value="ECO:0007669"/>
    <property type="project" value="TreeGrafter"/>
</dbReference>
<dbReference type="CDD" id="cd00109">
    <property type="entry name" value="Kunitz-type"/>
    <property type="match status" value="1"/>
</dbReference>
<dbReference type="PROSITE" id="PS00280">
    <property type="entry name" value="BPTI_KUNITZ_1"/>
    <property type="match status" value="1"/>
</dbReference>
<dbReference type="AlphaFoldDB" id="E7D1W2"/>
<evidence type="ECO:0000256" key="4">
    <source>
        <dbReference type="ARBA" id="ARBA00022900"/>
    </source>
</evidence>
<evidence type="ECO:0000256" key="1">
    <source>
        <dbReference type="ARBA" id="ARBA00022690"/>
    </source>
</evidence>
<dbReference type="PRINTS" id="PR00759">
    <property type="entry name" value="BASICPTASE"/>
</dbReference>
<feature type="signal peptide" evidence="6">
    <location>
        <begin position="1"/>
        <end position="20"/>
    </location>
</feature>
<evidence type="ECO:0000256" key="2">
    <source>
        <dbReference type="ARBA" id="ARBA00022729"/>
    </source>
</evidence>
<evidence type="ECO:0000256" key="5">
    <source>
        <dbReference type="ARBA" id="ARBA00023157"/>
    </source>
</evidence>
<dbReference type="Pfam" id="PF00014">
    <property type="entry name" value="Kunitz_BPTI"/>
    <property type="match status" value="1"/>
</dbReference>
<dbReference type="SMART" id="SM00131">
    <property type="entry name" value="KU"/>
    <property type="match status" value="1"/>
</dbReference>
<dbReference type="InterPro" id="IPR002223">
    <property type="entry name" value="Kunitz_BPTI"/>
</dbReference>
<keyword evidence="3" id="KW-0677">Repeat</keyword>
<proteinExistence type="evidence at transcript level"/>
<name>E7D1W2_LATHE</name>
<feature type="domain" description="BPTI/Kunitz inhibitor" evidence="7">
    <location>
        <begin position="30"/>
        <end position="80"/>
    </location>
</feature>
<reference evidence="8" key="1">
    <citation type="submission" date="2010-07" db="EMBL/GenBank/DDBJ databases">
        <title>Identification of Proteins Involved in Black Widow Spider Wrapping Silk Fibers.</title>
        <authorList>
            <person name="Nguyen A."/>
            <person name="Verduzco A."/>
            <person name="Vierra C."/>
        </authorList>
    </citation>
    <scope>NUCLEOTIDE SEQUENCE</scope>
</reference>
<evidence type="ECO:0000313" key="8">
    <source>
        <dbReference type="EMBL" id="ADV40356.1"/>
    </source>
</evidence>
<dbReference type="InterPro" id="IPR050098">
    <property type="entry name" value="TFPI/VKTCI-like"/>
</dbReference>
<accession>E7D1W2</accession>
<organism evidence="8">
    <name type="scientific">Latrodectus hesperus</name>
    <name type="common">Western black widow spider</name>
    <dbReference type="NCBI Taxonomy" id="256737"/>
    <lineage>
        <taxon>Eukaryota</taxon>
        <taxon>Metazoa</taxon>
        <taxon>Ecdysozoa</taxon>
        <taxon>Arthropoda</taxon>
        <taxon>Chelicerata</taxon>
        <taxon>Arachnida</taxon>
        <taxon>Araneae</taxon>
        <taxon>Araneomorphae</taxon>
        <taxon>Entelegynae</taxon>
        <taxon>Araneoidea</taxon>
        <taxon>Theridiidae</taxon>
        <taxon>Latrodectus</taxon>
    </lineage>
</organism>
<dbReference type="FunFam" id="4.10.410.10:FF:000021">
    <property type="entry name" value="Serine protease inhibitor, putative"/>
    <property type="match status" value="1"/>
</dbReference>
<dbReference type="PANTHER" id="PTHR10083:SF374">
    <property type="entry name" value="BPTI_KUNITZ INHIBITOR DOMAIN-CONTAINING PROTEIN"/>
    <property type="match status" value="1"/>
</dbReference>
<dbReference type="EMBL" id="HQ006066">
    <property type="protein sequence ID" value="ADV40356.1"/>
    <property type="molecule type" value="mRNA"/>
</dbReference>
<dbReference type="InterPro" id="IPR020901">
    <property type="entry name" value="Prtase_inh_Kunz-CS"/>
</dbReference>
<protein>
    <submittedName>
        <fullName evidence="8">Microlepidin-1</fullName>
    </submittedName>
</protein>
<evidence type="ECO:0000256" key="3">
    <source>
        <dbReference type="ARBA" id="ARBA00022737"/>
    </source>
</evidence>
<evidence type="ECO:0000259" key="7">
    <source>
        <dbReference type="PROSITE" id="PS50279"/>
    </source>
</evidence>
<dbReference type="InterPro" id="IPR036880">
    <property type="entry name" value="Kunitz_BPTI_sf"/>
</dbReference>
<dbReference type="GO" id="GO:0004867">
    <property type="term" value="F:serine-type endopeptidase inhibitor activity"/>
    <property type="evidence" value="ECO:0007669"/>
    <property type="project" value="UniProtKB-KW"/>
</dbReference>
<keyword evidence="2 6" id="KW-0732">Signal</keyword>
<keyword evidence="1" id="KW-0646">Protease inhibitor</keyword>
<keyword evidence="4" id="KW-0722">Serine protease inhibitor</keyword>